<dbReference type="SMART" id="SM00387">
    <property type="entry name" value="HATPase_c"/>
    <property type="match status" value="1"/>
</dbReference>
<evidence type="ECO:0000259" key="16">
    <source>
        <dbReference type="PROSITE" id="PS50112"/>
    </source>
</evidence>
<dbReference type="EMBL" id="BAAATD010000009">
    <property type="protein sequence ID" value="GAA2617111.1"/>
    <property type="molecule type" value="Genomic_DNA"/>
</dbReference>
<keyword evidence="6" id="KW-0808">Transferase</keyword>
<feature type="domain" description="Histidine kinase" evidence="15">
    <location>
        <begin position="431"/>
        <end position="648"/>
    </location>
</feature>
<dbReference type="Pfam" id="PF02518">
    <property type="entry name" value="HATPase_c"/>
    <property type="match status" value="1"/>
</dbReference>
<dbReference type="EC" id="2.7.13.3" evidence="4"/>
<dbReference type="Pfam" id="PF13185">
    <property type="entry name" value="GAF_2"/>
    <property type="match status" value="1"/>
</dbReference>
<evidence type="ECO:0000259" key="15">
    <source>
        <dbReference type="PROSITE" id="PS50109"/>
    </source>
</evidence>
<dbReference type="Proteomes" id="UP001501509">
    <property type="component" value="Unassembled WGS sequence"/>
</dbReference>
<organism evidence="18 19">
    <name type="scientific">Actinomadura fulvescens</name>
    <dbReference type="NCBI Taxonomy" id="46160"/>
    <lineage>
        <taxon>Bacteria</taxon>
        <taxon>Bacillati</taxon>
        <taxon>Actinomycetota</taxon>
        <taxon>Actinomycetes</taxon>
        <taxon>Streptosporangiales</taxon>
        <taxon>Thermomonosporaceae</taxon>
        <taxon>Actinomadura</taxon>
    </lineage>
</organism>
<dbReference type="NCBIfam" id="TIGR00229">
    <property type="entry name" value="sensory_box"/>
    <property type="match status" value="2"/>
</dbReference>
<dbReference type="InterPro" id="IPR003594">
    <property type="entry name" value="HATPase_dom"/>
</dbReference>
<evidence type="ECO:0000259" key="17">
    <source>
        <dbReference type="PROSITE" id="PS50113"/>
    </source>
</evidence>
<dbReference type="Gene3D" id="3.30.450.20">
    <property type="entry name" value="PAS domain"/>
    <property type="match status" value="2"/>
</dbReference>
<dbReference type="SUPFAM" id="SSF55781">
    <property type="entry name" value="GAF domain-like"/>
    <property type="match status" value="1"/>
</dbReference>
<feature type="domain" description="PAS" evidence="16">
    <location>
        <begin position="34"/>
        <end position="79"/>
    </location>
</feature>
<dbReference type="SMART" id="SM00091">
    <property type="entry name" value="PAS"/>
    <property type="match status" value="2"/>
</dbReference>
<evidence type="ECO:0000256" key="13">
    <source>
        <dbReference type="ARBA" id="ARBA00023136"/>
    </source>
</evidence>
<evidence type="ECO:0000256" key="8">
    <source>
        <dbReference type="ARBA" id="ARBA00022741"/>
    </source>
</evidence>
<evidence type="ECO:0000256" key="14">
    <source>
        <dbReference type="ARBA" id="ARBA00039401"/>
    </source>
</evidence>
<feature type="domain" description="PAS" evidence="16">
    <location>
        <begin position="327"/>
        <end position="380"/>
    </location>
</feature>
<dbReference type="PANTHER" id="PTHR42878:SF7">
    <property type="entry name" value="SENSOR HISTIDINE KINASE GLRK"/>
    <property type="match status" value="1"/>
</dbReference>
<keyword evidence="13" id="KW-0472">Membrane</keyword>
<evidence type="ECO:0000256" key="9">
    <source>
        <dbReference type="ARBA" id="ARBA00022777"/>
    </source>
</evidence>
<dbReference type="SMART" id="SM00065">
    <property type="entry name" value="GAF"/>
    <property type="match status" value="1"/>
</dbReference>
<keyword evidence="11" id="KW-1133">Transmembrane helix</keyword>
<protein>
    <recommendedName>
        <fullName evidence="14">Sensor-like histidine kinase SenX3</fullName>
        <ecNumber evidence="4">2.7.13.3</ecNumber>
    </recommendedName>
</protein>
<keyword evidence="7" id="KW-0812">Transmembrane</keyword>
<dbReference type="Pfam" id="PF00989">
    <property type="entry name" value="PAS"/>
    <property type="match status" value="2"/>
</dbReference>
<dbReference type="PRINTS" id="PR00344">
    <property type="entry name" value="BCTRLSENSOR"/>
</dbReference>
<dbReference type="SMART" id="SM00388">
    <property type="entry name" value="HisKA"/>
    <property type="match status" value="1"/>
</dbReference>
<comment type="subcellular location">
    <subcellularLocation>
        <location evidence="3">Cell membrane</location>
    </subcellularLocation>
    <subcellularLocation>
        <location evidence="2">Membrane</location>
        <topology evidence="2">Multi-pass membrane protein</topology>
    </subcellularLocation>
</comment>
<dbReference type="InterPro" id="IPR050351">
    <property type="entry name" value="BphY/WalK/GraS-like"/>
</dbReference>
<evidence type="ECO:0000256" key="1">
    <source>
        <dbReference type="ARBA" id="ARBA00000085"/>
    </source>
</evidence>
<dbReference type="InterPro" id="IPR003661">
    <property type="entry name" value="HisK_dim/P_dom"/>
</dbReference>
<dbReference type="InterPro" id="IPR005467">
    <property type="entry name" value="His_kinase_dom"/>
</dbReference>
<reference evidence="19" key="1">
    <citation type="journal article" date="2019" name="Int. J. Syst. Evol. Microbiol.">
        <title>The Global Catalogue of Microorganisms (GCM) 10K type strain sequencing project: providing services to taxonomists for standard genome sequencing and annotation.</title>
        <authorList>
            <consortium name="The Broad Institute Genomics Platform"/>
            <consortium name="The Broad Institute Genome Sequencing Center for Infectious Disease"/>
            <person name="Wu L."/>
            <person name="Ma J."/>
        </authorList>
    </citation>
    <scope>NUCLEOTIDE SEQUENCE [LARGE SCALE GENOMIC DNA]</scope>
    <source>
        <strain evidence="19">JCM 6833</strain>
    </source>
</reference>
<feature type="domain" description="PAC" evidence="17">
    <location>
        <begin position="112"/>
        <end position="164"/>
    </location>
</feature>
<dbReference type="SUPFAM" id="SSF55874">
    <property type="entry name" value="ATPase domain of HSP90 chaperone/DNA topoisomerase II/histidine kinase"/>
    <property type="match status" value="1"/>
</dbReference>
<evidence type="ECO:0000256" key="10">
    <source>
        <dbReference type="ARBA" id="ARBA00022840"/>
    </source>
</evidence>
<dbReference type="InterPro" id="IPR000014">
    <property type="entry name" value="PAS"/>
</dbReference>
<keyword evidence="9" id="KW-0418">Kinase</keyword>
<evidence type="ECO:0000256" key="4">
    <source>
        <dbReference type="ARBA" id="ARBA00012438"/>
    </source>
</evidence>
<evidence type="ECO:0000256" key="12">
    <source>
        <dbReference type="ARBA" id="ARBA00023012"/>
    </source>
</evidence>
<dbReference type="PANTHER" id="PTHR42878">
    <property type="entry name" value="TWO-COMPONENT HISTIDINE KINASE"/>
    <property type="match status" value="1"/>
</dbReference>
<dbReference type="InterPro" id="IPR013767">
    <property type="entry name" value="PAS_fold"/>
</dbReference>
<dbReference type="InterPro" id="IPR029016">
    <property type="entry name" value="GAF-like_dom_sf"/>
</dbReference>
<dbReference type="InterPro" id="IPR036097">
    <property type="entry name" value="HisK_dim/P_sf"/>
</dbReference>
<dbReference type="InterPro" id="IPR036890">
    <property type="entry name" value="HATPase_C_sf"/>
</dbReference>
<dbReference type="SUPFAM" id="SSF55785">
    <property type="entry name" value="PYP-like sensor domain (PAS domain)"/>
    <property type="match status" value="2"/>
</dbReference>
<comment type="caution">
    <text evidence="18">The sequence shown here is derived from an EMBL/GenBank/DDBJ whole genome shotgun (WGS) entry which is preliminary data.</text>
</comment>
<evidence type="ECO:0000256" key="7">
    <source>
        <dbReference type="ARBA" id="ARBA00022692"/>
    </source>
</evidence>
<keyword evidence="5" id="KW-0597">Phosphoprotein</keyword>
<dbReference type="CDD" id="cd00082">
    <property type="entry name" value="HisKA"/>
    <property type="match status" value="1"/>
</dbReference>
<evidence type="ECO:0000256" key="2">
    <source>
        <dbReference type="ARBA" id="ARBA00004141"/>
    </source>
</evidence>
<keyword evidence="19" id="KW-1185">Reference proteome</keyword>
<keyword evidence="12" id="KW-0902">Two-component regulatory system</keyword>
<dbReference type="InterPro" id="IPR003018">
    <property type="entry name" value="GAF"/>
</dbReference>
<dbReference type="PROSITE" id="PS50113">
    <property type="entry name" value="PAC"/>
    <property type="match status" value="1"/>
</dbReference>
<dbReference type="InterPro" id="IPR004358">
    <property type="entry name" value="Sig_transdc_His_kin-like_C"/>
</dbReference>
<dbReference type="InterPro" id="IPR035965">
    <property type="entry name" value="PAS-like_dom_sf"/>
</dbReference>
<dbReference type="Gene3D" id="1.10.287.130">
    <property type="match status" value="1"/>
</dbReference>
<dbReference type="Pfam" id="PF00512">
    <property type="entry name" value="HisKA"/>
    <property type="match status" value="1"/>
</dbReference>
<proteinExistence type="predicted"/>
<gene>
    <name evidence="18" type="ORF">GCM10010411_60320</name>
</gene>
<evidence type="ECO:0000256" key="3">
    <source>
        <dbReference type="ARBA" id="ARBA00004236"/>
    </source>
</evidence>
<dbReference type="InterPro" id="IPR000700">
    <property type="entry name" value="PAS-assoc_C"/>
</dbReference>
<evidence type="ECO:0000313" key="19">
    <source>
        <dbReference type="Proteomes" id="UP001501509"/>
    </source>
</evidence>
<dbReference type="Gene3D" id="3.30.565.10">
    <property type="entry name" value="Histidine kinase-like ATPase, C-terminal domain"/>
    <property type="match status" value="1"/>
</dbReference>
<dbReference type="CDD" id="cd00130">
    <property type="entry name" value="PAS"/>
    <property type="match status" value="2"/>
</dbReference>
<keyword evidence="10" id="KW-0067">ATP-binding</keyword>
<evidence type="ECO:0000313" key="18">
    <source>
        <dbReference type="EMBL" id="GAA2617111.1"/>
    </source>
</evidence>
<comment type="catalytic activity">
    <reaction evidence="1">
        <text>ATP + protein L-histidine = ADP + protein N-phospho-L-histidine.</text>
        <dbReference type="EC" id="2.7.13.3"/>
    </reaction>
</comment>
<evidence type="ECO:0000256" key="11">
    <source>
        <dbReference type="ARBA" id="ARBA00022989"/>
    </source>
</evidence>
<dbReference type="SUPFAM" id="SSF47384">
    <property type="entry name" value="Homodimeric domain of signal transducing histidine kinase"/>
    <property type="match status" value="1"/>
</dbReference>
<dbReference type="Gene3D" id="3.30.450.40">
    <property type="match status" value="1"/>
</dbReference>
<sequence>MRVIPPGGGNVSAVVARRRRKIRWHDTDVQLSVHDPILRAVIECAADAIVAVDHSFRVTVWNPAAERMFGWRADEVLGRVPPIVPDELKAEHNAVQERLLTRRAGEGDSGRISIATRRFHRDGSLIDVRIDTSALQDRDGALLGWVGVYHPVEEDEVAQHHMAERARLVRRLNDIVADLNAELDLDVVLDRITAALIELTGADAGGFVRIDDERLRLVSMYGLPDHMRGASADLRSSLVGELLRSGKTVMLATGERRLGDLVWSELPGLHTIALGLSFLQNQPYGALYALFSGRKIGHTELELLELLAGHAGVAVGNAVAYAEVVRQRAHERAVIDSSADGIAVLDRDGTVRQWNPAAHVLTGLPAEHVIGHRLPFEKPEPGEMLTFQWESGIWLNVLSAEIEETGELVVDFRDVSAAKALEEAKDLFLATTSHELRTPITVVQGFASTLVNRWDELADADRRSAVATIAERAQSLGRLVEHLLLGSRAGADELAVTMESFDLSRVVTGVVAGFRSLSSLHSVELDIAPDLPLAAGDPMATDIVLGQLLENAFKYSPDGGTVRVRVWPAGADVVVTVQDEGIGIAPGDHERIFERFVQGEAGDRRRFGGIGLGLYIVKRLTEAQGGAISAHPGPATGTCMRLVLKSAP</sequence>
<accession>A0ABP6CE86</accession>
<evidence type="ECO:0000256" key="6">
    <source>
        <dbReference type="ARBA" id="ARBA00022679"/>
    </source>
</evidence>
<evidence type="ECO:0000256" key="5">
    <source>
        <dbReference type="ARBA" id="ARBA00022553"/>
    </source>
</evidence>
<name>A0ABP6CE86_9ACTN</name>
<dbReference type="PROSITE" id="PS50112">
    <property type="entry name" value="PAS"/>
    <property type="match status" value="2"/>
</dbReference>
<dbReference type="PROSITE" id="PS50109">
    <property type="entry name" value="HIS_KIN"/>
    <property type="match status" value="1"/>
</dbReference>
<keyword evidence="8" id="KW-0547">Nucleotide-binding</keyword>